<dbReference type="SUPFAM" id="SSF109604">
    <property type="entry name" value="HD-domain/PDEase-like"/>
    <property type="match status" value="1"/>
</dbReference>
<evidence type="ECO:0000313" key="2">
    <source>
        <dbReference type="EMBL" id="SVC40768.1"/>
    </source>
</evidence>
<accession>A0A382LW51</accession>
<dbReference type="EMBL" id="UINC01089565">
    <property type="protein sequence ID" value="SVC40768.1"/>
    <property type="molecule type" value="Genomic_DNA"/>
</dbReference>
<name>A0A382LW51_9ZZZZ</name>
<dbReference type="PANTHER" id="PTHR40202">
    <property type="match status" value="1"/>
</dbReference>
<dbReference type="PANTHER" id="PTHR40202:SF1">
    <property type="entry name" value="HD DOMAIN-CONTAINING PROTEIN"/>
    <property type="match status" value="1"/>
</dbReference>
<dbReference type="InterPro" id="IPR003607">
    <property type="entry name" value="HD/PDEase_dom"/>
</dbReference>
<dbReference type="InterPro" id="IPR052567">
    <property type="entry name" value="OP_Dioxygenase"/>
</dbReference>
<dbReference type="Pfam" id="PF01966">
    <property type="entry name" value="HD"/>
    <property type="match status" value="1"/>
</dbReference>
<dbReference type="CDD" id="cd00077">
    <property type="entry name" value="HDc"/>
    <property type="match status" value="1"/>
</dbReference>
<feature type="domain" description="HD" evidence="1">
    <location>
        <begin position="61"/>
        <end position="110"/>
    </location>
</feature>
<gene>
    <name evidence="2" type="ORF">METZ01_LOCUS293622</name>
</gene>
<dbReference type="AlphaFoldDB" id="A0A382LW51"/>
<proteinExistence type="predicted"/>
<feature type="non-terminal residue" evidence="2">
    <location>
        <position position="1"/>
    </location>
</feature>
<reference evidence="2" key="1">
    <citation type="submission" date="2018-05" db="EMBL/GenBank/DDBJ databases">
        <authorList>
            <person name="Lanie J.A."/>
            <person name="Ng W.-L."/>
            <person name="Kazmierczak K.M."/>
            <person name="Andrzejewski T.M."/>
            <person name="Davidsen T.M."/>
            <person name="Wayne K.J."/>
            <person name="Tettelin H."/>
            <person name="Glass J.I."/>
            <person name="Rusch D."/>
            <person name="Podicherti R."/>
            <person name="Tsui H.-C.T."/>
            <person name="Winkler M.E."/>
        </authorList>
    </citation>
    <scope>NUCLEOTIDE SEQUENCE</scope>
</reference>
<protein>
    <recommendedName>
        <fullName evidence="1">HD domain-containing protein</fullName>
    </recommendedName>
</protein>
<dbReference type="Gene3D" id="1.10.3210.10">
    <property type="entry name" value="Hypothetical protein af1432"/>
    <property type="match status" value="1"/>
</dbReference>
<evidence type="ECO:0000259" key="1">
    <source>
        <dbReference type="Pfam" id="PF01966"/>
    </source>
</evidence>
<sequence length="191" mass="22259">SAMTDTTNPPRAGFRSFQESTKEDWALIMAQRRELEAALPDRILEQFEYLRNDYGGFPVDRLEHSVQTATRAERAGRDDEYVLCALLHDLGDPLTPYNHPDVGAAVLKPFVSEANHWMVAKHGIFQGYYFWHHLGGDRNTRDQYAGHEHYDRCEEFCSEYDSPAFDPSYDSNPLEHYEPLIREFFGRNPWR</sequence>
<organism evidence="2">
    <name type="scientific">marine metagenome</name>
    <dbReference type="NCBI Taxonomy" id="408172"/>
    <lineage>
        <taxon>unclassified sequences</taxon>
        <taxon>metagenomes</taxon>
        <taxon>ecological metagenomes</taxon>
    </lineage>
</organism>
<dbReference type="InterPro" id="IPR006674">
    <property type="entry name" value="HD_domain"/>
</dbReference>